<sequence>MELLAFPLFTIGAIFLRKYISNHQQQEENDFLTPSSVSLQSDDKHTLVFNYVMAASTISGSGVFTTAVTDVTSSSPASPSSTFICNVRRSCKYFIMRSYCDTVNGALFANIFNKVCIGSECRPSGSVLGIVPGLICPLPAIVESTFPKGTPAFGNKTSTFKCKSFKPSISQSLKLSVGLGNEGPAPLLGVAPLRTVIILPLNKLLFKDDAAFLASSAHFICTNPIFFRINEPKTFPYGKNIPSSSSLVHGGKLPIKRRLFEKFGLCRMLFVSFSSVIINISSSRSKKFLHRQV</sequence>
<evidence type="ECO:0000313" key="1">
    <source>
        <dbReference type="EnsemblMetazoa" id="GPPI015151-PA"/>
    </source>
</evidence>
<organism evidence="1 2">
    <name type="scientific">Glossina palpalis gambiensis</name>
    <dbReference type="NCBI Taxonomy" id="67801"/>
    <lineage>
        <taxon>Eukaryota</taxon>
        <taxon>Metazoa</taxon>
        <taxon>Ecdysozoa</taxon>
        <taxon>Arthropoda</taxon>
        <taxon>Hexapoda</taxon>
        <taxon>Insecta</taxon>
        <taxon>Pterygota</taxon>
        <taxon>Neoptera</taxon>
        <taxon>Endopterygota</taxon>
        <taxon>Diptera</taxon>
        <taxon>Brachycera</taxon>
        <taxon>Muscomorpha</taxon>
        <taxon>Hippoboscoidea</taxon>
        <taxon>Glossinidae</taxon>
        <taxon>Glossina</taxon>
    </lineage>
</organism>
<dbReference type="Proteomes" id="UP000092460">
    <property type="component" value="Unassembled WGS sequence"/>
</dbReference>
<dbReference type="EMBL" id="JXJN01006867">
    <property type="status" value="NOT_ANNOTATED_CDS"/>
    <property type="molecule type" value="Genomic_DNA"/>
</dbReference>
<name>A0A1B0B0X4_9MUSC</name>
<reference evidence="2" key="1">
    <citation type="submission" date="2015-01" db="EMBL/GenBank/DDBJ databases">
        <authorList>
            <person name="Aksoy S."/>
            <person name="Warren W."/>
            <person name="Wilson R.K."/>
        </authorList>
    </citation>
    <scope>NUCLEOTIDE SEQUENCE [LARGE SCALE GENOMIC DNA]</scope>
    <source>
        <strain evidence="2">IAEA</strain>
    </source>
</reference>
<dbReference type="EnsemblMetazoa" id="GPPI015151-RA">
    <property type="protein sequence ID" value="GPPI015151-PA"/>
    <property type="gene ID" value="GPPI015151"/>
</dbReference>
<keyword evidence="2" id="KW-1185">Reference proteome</keyword>
<accession>A0A1B0B0X4</accession>
<reference evidence="1" key="2">
    <citation type="submission" date="2020-05" db="UniProtKB">
        <authorList>
            <consortium name="EnsemblMetazoa"/>
        </authorList>
    </citation>
    <scope>IDENTIFICATION</scope>
    <source>
        <strain evidence="1">IAEA</strain>
    </source>
</reference>
<evidence type="ECO:0000313" key="2">
    <source>
        <dbReference type="Proteomes" id="UP000092460"/>
    </source>
</evidence>
<protein>
    <submittedName>
        <fullName evidence="1">Uncharacterized protein</fullName>
    </submittedName>
</protein>
<dbReference type="AlphaFoldDB" id="A0A1B0B0X4"/>
<dbReference type="VEuPathDB" id="VectorBase:GPPI015151"/>
<proteinExistence type="predicted"/>